<protein>
    <recommendedName>
        <fullName evidence="4">ABC3 transporter permease protein domain-containing protein</fullName>
    </recommendedName>
</protein>
<feature type="transmembrane region" description="Helical" evidence="1">
    <location>
        <begin position="359"/>
        <end position="384"/>
    </location>
</feature>
<evidence type="ECO:0000313" key="3">
    <source>
        <dbReference type="Proteomes" id="UP000076503"/>
    </source>
</evidence>
<dbReference type="RefSeq" id="WP_063364330.1">
    <property type="nucleotide sequence ID" value="NZ_AUXZ01000141.1"/>
</dbReference>
<evidence type="ECO:0000256" key="1">
    <source>
        <dbReference type="SAM" id="Phobius"/>
    </source>
</evidence>
<sequence length="766" mass="84797">MLTFLSSPKGLSSITGIFSLSLGTILLGVIIAFVFADNRINNGITGNIYKIETQFNLPNGEQVNSSQAPAALIPALSSLNEIKRVGITHREIINVLHNTTEIKEAQVYALDEAAFNMLSFSSNGIAAVENNQVYLSSTFARQLTNNPASLIGQTLKLGKLGRFQITQVIELDESLSIKPDLMIAFASTFEPVIQSHYGNWYDTHVHLFVELNNNTSLNLDQVVLENAPQIPGAPFTPSSFIHLSKRPISQLHYDLALPDELGTTFAKSSLYLIYGVCGFSFLLGCIGFFSAVSSVQISHLERIKTLLSIGGSYGQITLSALLDNKLSLLIASVLSLSVFYFGMQFLSAEFPLLTILSTAHMWIISICMLLLLASMYISIICLVIRKIVASQEDQTISRSAGVSTIWMTQLTIVMQTLITALVMFVAVSVTYELFSAKQADYGYDISRTHYAKLDGHNDRFPTHIRDNINTNHGRVSEVSSWRPFDKSANYISVSTAQQKLDEQLTPVHYFFAGPTISQVLALEVISSNQTTLALDKVNNDDGKTRVIVTQAFSKLFDNIQVDQLINHQFYADFGEGLTNIEIVQVVSNFYLGKVKADFDPIMIVLDDTKANTLLVKHDSPANLVSQLSLNSSEQALDAEFSDLSKIVFYLLFVVILNIVLIAMNTIANSLVDAERHSDSLHIMKQLGADLTAIFSFIFKKNVYLYLASSLIGVLLGYIILYQQLIPLDHMQFSFYHYALSLFVVATLIAFIISLNFGVISKKYLSE</sequence>
<gene>
    <name evidence="2" type="ORF">N476_05660</name>
</gene>
<dbReference type="PATRIC" id="fig|1365251.3.peg.5255"/>
<feature type="transmembrane region" description="Helical" evidence="1">
    <location>
        <begin position="702"/>
        <end position="722"/>
    </location>
</feature>
<dbReference type="GO" id="GO:0005886">
    <property type="term" value="C:plasma membrane"/>
    <property type="evidence" value="ECO:0007669"/>
    <property type="project" value="UniProtKB-SubCell"/>
</dbReference>
<feature type="transmembrane region" description="Helical" evidence="1">
    <location>
        <begin position="646"/>
        <end position="667"/>
    </location>
</feature>
<feature type="transmembrane region" description="Helical" evidence="1">
    <location>
        <begin position="271"/>
        <end position="291"/>
    </location>
</feature>
<feature type="transmembrane region" description="Helical" evidence="1">
    <location>
        <begin position="303"/>
        <end position="321"/>
    </location>
</feature>
<dbReference type="EMBL" id="AUXZ01000141">
    <property type="protein sequence ID" value="KZN44482.1"/>
    <property type="molecule type" value="Genomic_DNA"/>
</dbReference>
<keyword evidence="1" id="KW-0812">Transmembrane</keyword>
<dbReference type="Proteomes" id="UP000076503">
    <property type="component" value="Unassembled WGS sequence"/>
</dbReference>
<evidence type="ECO:0000313" key="2">
    <source>
        <dbReference type="EMBL" id="KZN44482.1"/>
    </source>
</evidence>
<dbReference type="AlphaFoldDB" id="A0A166ZN13"/>
<dbReference type="NCBIfam" id="NF038008">
    <property type="entry name" value="ABC_perm_DarB"/>
    <property type="match status" value="1"/>
</dbReference>
<evidence type="ECO:0008006" key="4">
    <source>
        <dbReference type="Google" id="ProtNLM"/>
    </source>
</evidence>
<feature type="transmembrane region" description="Helical" evidence="1">
    <location>
        <begin position="734"/>
        <end position="758"/>
    </location>
</feature>
<proteinExistence type="predicted"/>
<comment type="caution">
    <text evidence="2">The sequence shown here is derived from an EMBL/GenBank/DDBJ whole genome shotgun (WGS) entry which is preliminary data.</text>
</comment>
<feature type="transmembrane region" description="Helical" evidence="1">
    <location>
        <begin position="328"/>
        <end position="347"/>
    </location>
</feature>
<keyword evidence="1" id="KW-0472">Membrane</keyword>
<organism evidence="2 3">
    <name type="scientific">Pseudoalteromonas luteoviolacea H33</name>
    <dbReference type="NCBI Taxonomy" id="1365251"/>
    <lineage>
        <taxon>Bacteria</taxon>
        <taxon>Pseudomonadati</taxon>
        <taxon>Pseudomonadota</taxon>
        <taxon>Gammaproteobacteria</taxon>
        <taxon>Alteromonadales</taxon>
        <taxon>Pseudoalteromonadaceae</taxon>
        <taxon>Pseudoalteromonas</taxon>
    </lineage>
</organism>
<keyword evidence="1" id="KW-1133">Transmembrane helix</keyword>
<accession>A0A166ZN13</accession>
<feature type="transmembrane region" description="Helical" evidence="1">
    <location>
        <begin position="405"/>
        <end position="427"/>
    </location>
</feature>
<reference evidence="2 3" key="1">
    <citation type="submission" date="2013-07" db="EMBL/GenBank/DDBJ databases">
        <title>Comparative Genomic and Metabolomic Analysis of Twelve Strains of Pseudoalteromonas luteoviolacea.</title>
        <authorList>
            <person name="Vynne N.G."/>
            <person name="Mansson M."/>
            <person name="Gram L."/>
        </authorList>
    </citation>
    <scope>NUCLEOTIDE SEQUENCE [LARGE SCALE GENOMIC DNA]</scope>
    <source>
        <strain evidence="2 3">H33</strain>
    </source>
</reference>
<feature type="transmembrane region" description="Helical" evidence="1">
    <location>
        <begin position="12"/>
        <end position="36"/>
    </location>
</feature>
<dbReference type="OrthoDB" id="6464740at2"/>
<name>A0A166ZN13_9GAMM</name>